<dbReference type="Pfam" id="PF13639">
    <property type="entry name" value="zf-RING_2"/>
    <property type="match status" value="1"/>
</dbReference>
<reference evidence="6 7" key="1">
    <citation type="submission" date="2024-07" db="EMBL/GenBank/DDBJ databases">
        <title>Section-level genome sequencing and comparative genomics of Aspergillus sections Usti and Cavernicolus.</title>
        <authorList>
            <consortium name="Lawrence Berkeley National Laboratory"/>
            <person name="Nybo J.L."/>
            <person name="Vesth T.C."/>
            <person name="Theobald S."/>
            <person name="Frisvad J.C."/>
            <person name="Larsen T.O."/>
            <person name="Kjaerboelling I."/>
            <person name="Rothschild-Mancinelli K."/>
            <person name="Lyhne E.K."/>
            <person name="Kogle M.E."/>
            <person name="Barry K."/>
            <person name="Clum A."/>
            <person name="Na H."/>
            <person name="Ledsgaard L."/>
            <person name="Lin J."/>
            <person name="Lipzen A."/>
            <person name="Kuo A."/>
            <person name="Riley R."/>
            <person name="Mondo S."/>
            <person name="Labutti K."/>
            <person name="Haridas S."/>
            <person name="Pangalinan J."/>
            <person name="Salamov A.A."/>
            <person name="Simmons B.A."/>
            <person name="Magnuson J.K."/>
            <person name="Chen J."/>
            <person name="Drula E."/>
            <person name="Henrissat B."/>
            <person name="Wiebenga A."/>
            <person name="Lubbers R.J."/>
            <person name="Gomes A.C."/>
            <person name="Makela M.R."/>
            <person name="Stajich J."/>
            <person name="Grigoriev I.V."/>
            <person name="Mortensen U.H."/>
            <person name="De Vries R.P."/>
            <person name="Baker S.E."/>
            <person name="Andersen M.R."/>
        </authorList>
    </citation>
    <scope>NUCLEOTIDE SEQUENCE [LARGE SCALE GENOMIC DNA]</scope>
    <source>
        <strain evidence="6 7">CBS 123904</strain>
    </source>
</reference>
<gene>
    <name evidence="6" type="ORF">BJY01DRAFT_210250</name>
</gene>
<dbReference type="PROSITE" id="PS50089">
    <property type="entry name" value="ZF_RING_2"/>
    <property type="match status" value="1"/>
</dbReference>
<dbReference type="InterPro" id="IPR001841">
    <property type="entry name" value="Znf_RING"/>
</dbReference>
<dbReference type="InterPro" id="IPR051834">
    <property type="entry name" value="RING_finger_E3_ligase"/>
</dbReference>
<protein>
    <recommendedName>
        <fullName evidence="5">RING-type domain-containing protein</fullName>
    </recommendedName>
</protein>
<evidence type="ECO:0000256" key="1">
    <source>
        <dbReference type="ARBA" id="ARBA00022723"/>
    </source>
</evidence>
<evidence type="ECO:0000256" key="2">
    <source>
        <dbReference type="ARBA" id="ARBA00022771"/>
    </source>
</evidence>
<keyword evidence="1" id="KW-0479">Metal-binding</keyword>
<evidence type="ECO:0000313" key="6">
    <source>
        <dbReference type="EMBL" id="KAL2849916.1"/>
    </source>
</evidence>
<evidence type="ECO:0000313" key="7">
    <source>
        <dbReference type="Proteomes" id="UP001610446"/>
    </source>
</evidence>
<evidence type="ECO:0000256" key="4">
    <source>
        <dbReference type="PROSITE-ProRule" id="PRU00175"/>
    </source>
</evidence>
<feature type="domain" description="RING-type" evidence="5">
    <location>
        <begin position="21"/>
        <end position="63"/>
    </location>
</feature>
<dbReference type="PANTHER" id="PTHR45931:SF3">
    <property type="entry name" value="RING ZINC FINGER-CONTAINING PROTEIN"/>
    <property type="match status" value="1"/>
</dbReference>
<keyword evidence="2 4" id="KW-0863">Zinc-finger</keyword>
<dbReference type="CDD" id="cd16448">
    <property type="entry name" value="RING-H2"/>
    <property type="match status" value="1"/>
</dbReference>
<keyword evidence="3" id="KW-0862">Zinc</keyword>
<dbReference type="Proteomes" id="UP001610446">
    <property type="component" value="Unassembled WGS sequence"/>
</dbReference>
<dbReference type="Gene3D" id="3.30.40.10">
    <property type="entry name" value="Zinc/RING finger domain, C3HC4 (zinc finger)"/>
    <property type="match status" value="1"/>
</dbReference>
<organism evidence="6 7">
    <name type="scientific">Aspergillus pseudoustus</name>
    <dbReference type="NCBI Taxonomy" id="1810923"/>
    <lineage>
        <taxon>Eukaryota</taxon>
        <taxon>Fungi</taxon>
        <taxon>Dikarya</taxon>
        <taxon>Ascomycota</taxon>
        <taxon>Pezizomycotina</taxon>
        <taxon>Eurotiomycetes</taxon>
        <taxon>Eurotiomycetidae</taxon>
        <taxon>Eurotiales</taxon>
        <taxon>Aspergillaceae</taxon>
        <taxon>Aspergillus</taxon>
        <taxon>Aspergillus subgen. Nidulantes</taxon>
    </lineage>
</organism>
<evidence type="ECO:0000256" key="3">
    <source>
        <dbReference type="ARBA" id="ARBA00022833"/>
    </source>
</evidence>
<evidence type="ECO:0000259" key="5">
    <source>
        <dbReference type="PROSITE" id="PS50089"/>
    </source>
</evidence>
<dbReference type="SUPFAM" id="SSF57850">
    <property type="entry name" value="RING/U-box"/>
    <property type="match status" value="1"/>
</dbReference>
<sequence>MPCYFGLRDPISSPRNLPEKCIICWEKLGLGDSYRRLPCNHVFHCFCIDVWLCEEDASCPLCRRTFYELRRPRAVIIRGHRSIARELPTTLCLGAVKAWFARHFLKSSTCHDHG</sequence>
<keyword evidence="7" id="KW-1185">Reference proteome</keyword>
<dbReference type="EMBL" id="JBFXLU010000040">
    <property type="protein sequence ID" value="KAL2849916.1"/>
    <property type="molecule type" value="Genomic_DNA"/>
</dbReference>
<comment type="caution">
    <text evidence="6">The sequence shown here is derived from an EMBL/GenBank/DDBJ whole genome shotgun (WGS) entry which is preliminary data.</text>
</comment>
<dbReference type="InterPro" id="IPR013083">
    <property type="entry name" value="Znf_RING/FYVE/PHD"/>
</dbReference>
<dbReference type="SMART" id="SM00184">
    <property type="entry name" value="RING"/>
    <property type="match status" value="1"/>
</dbReference>
<dbReference type="PANTHER" id="PTHR45931">
    <property type="entry name" value="SI:CH211-59O9.10"/>
    <property type="match status" value="1"/>
</dbReference>
<name>A0ABR4KCA1_9EURO</name>
<accession>A0ABR4KCA1</accession>
<proteinExistence type="predicted"/>